<dbReference type="GO" id="GO:0016874">
    <property type="term" value="F:ligase activity"/>
    <property type="evidence" value="ECO:0007669"/>
    <property type="project" value="UniProtKB-KW"/>
</dbReference>
<dbReference type="PROSITE" id="PS00599">
    <property type="entry name" value="AA_TRANSFER_CLASS_2"/>
    <property type="match status" value="1"/>
</dbReference>
<dbReference type="InterPro" id="IPR015422">
    <property type="entry name" value="PyrdxlP-dep_Trfase_small"/>
</dbReference>
<accession>A0A7I9VSD1</accession>
<name>A0A7I9VSD1_9BACT</name>
<dbReference type="Pfam" id="PF00155">
    <property type="entry name" value="Aminotran_1_2"/>
    <property type="match status" value="1"/>
</dbReference>
<dbReference type="SUPFAM" id="SSF53383">
    <property type="entry name" value="PLP-dependent transferases"/>
    <property type="match status" value="1"/>
</dbReference>
<dbReference type="GO" id="GO:0030170">
    <property type="term" value="F:pyridoxal phosphate binding"/>
    <property type="evidence" value="ECO:0007669"/>
    <property type="project" value="InterPro"/>
</dbReference>
<comment type="cofactor">
    <cofactor evidence="1 4">
        <name>pyridoxal 5'-phosphate</name>
        <dbReference type="ChEBI" id="CHEBI:597326"/>
    </cofactor>
</comment>
<dbReference type="CDD" id="cd06454">
    <property type="entry name" value="KBL_like"/>
    <property type="match status" value="1"/>
</dbReference>
<comment type="caution">
    <text evidence="7">The sequence shown here is derived from an EMBL/GenBank/DDBJ whole genome shotgun (WGS) entry which is preliminary data.</text>
</comment>
<feature type="region of interest" description="Disordered" evidence="5">
    <location>
        <begin position="498"/>
        <end position="518"/>
    </location>
</feature>
<evidence type="ECO:0000256" key="3">
    <source>
        <dbReference type="ARBA" id="ARBA00022898"/>
    </source>
</evidence>
<dbReference type="RefSeq" id="WP_176068486.1">
    <property type="nucleotide sequence ID" value="NZ_BJTG01000011.1"/>
</dbReference>
<evidence type="ECO:0000256" key="1">
    <source>
        <dbReference type="ARBA" id="ARBA00001933"/>
    </source>
</evidence>
<evidence type="ECO:0000256" key="2">
    <source>
        <dbReference type="ARBA" id="ARBA00022679"/>
    </source>
</evidence>
<keyword evidence="3 4" id="KW-0663">Pyridoxal phosphate</keyword>
<keyword evidence="7" id="KW-0436">Ligase</keyword>
<dbReference type="Proteomes" id="UP000503640">
    <property type="component" value="Unassembled WGS sequence"/>
</dbReference>
<keyword evidence="8" id="KW-1185">Reference proteome</keyword>
<dbReference type="Gene3D" id="3.90.1150.10">
    <property type="entry name" value="Aspartate Aminotransferase, domain 1"/>
    <property type="match status" value="1"/>
</dbReference>
<dbReference type="InterPro" id="IPR004839">
    <property type="entry name" value="Aminotransferase_I/II_large"/>
</dbReference>
<evidence type="ECO:0000259" key="6">
    <source>
        <dbReference type="Pfam" id="PF00155"/>
    </source>
</evidence>
<protein>
    <submittedName>
        <fullName evidence="7">2-amino-3-ketobutyrate CoA ligase</fullName>
    </submittedName>
</protein>
<keyword evidence="2" id="KW-0808">Transferase</keyword>
<evidence type="ECO:0000256" key="4">
    <source>
        <dbReference type="RuleBase" id="RU003693"/>
    </source>
</evidence>
<reference evidence="8" key="1">
    <citation type="journal article" date="2020" name="Appl. Environ. Microbiol.">
        <title>Diazotrophic Anaeromyxobacter Isolates from Soils.</title>
        <authorList>
            <person name="Masuda Y."/>
            <person name="Yamanaka H."/>
            <person name="Xu Z.X."/>
            <person name="Shiratori Y."/>
            <person name="Aono T."/>
            <person name="Amachi S."/>
            <person name="Senoo K."/>
            <person name="Itoh H."/>
        </authorList>
    </citation>
    <scope>NUCLEOTIDE SEQUENCE [LARGE SCALE GENOMIC DNA]</scope>
    <source>
        <strain evidence="8">R267</strain>
    </source>
</reference>
<dbReference type="InterPro" id="IPR001917">
    <property type="entry name" value="Aminotrans_II_pyridoxalP_BS"/>
</dbReference>
<dbReference type="Gene3D" id="3.40.640.10">
    <property type="entry name" value="Type I PLP-dependent aspartate aminotransferase-like (Major domain)"/>
    <property type="match status" value="1"/>
</dbReference>
<organism evidence="7 8">
    <name type="scientific">Anaeromyxobacter diazotrophicus</name>
    <dbReference type="NCBI Taxonomy" id="2590199"/>
    <lineage>
        <taxon>Bacteria</taxon>
        <taxon>Pseudomonadati</taxon>
        <taxon>Myxococcota</taxon>
        <taxon>Myxococcia</taxon>
        <taxon>Myxococcales</taxon>
        <taxon>Cystobacterineae</taxon>
        <taxon>Anaeromyxobacteraceae</taxon>
        <taxon>Anaeromyxobacter</taxon>
    </lineage>
</organism>
<gene>
    <name evidence="7" type="ORF">AMYX_39520</name>
</gene>
<dbReference type="GO" id="GO:0016740">
    <property type="term" value="F:transferase activity"/>
    <property type="evidence" value="ECO:0007669"/>
    <property type="project" value="UniProtKB-KW"/>
</dbReference>
<evidence type="ECO:0000313" key="7">
    <source>
        <dbReference type="EMBL" id="GEJ59211.1"/>
    </source>
</evidence>
<dbReference type="InterPro" id="IPR015424">
    <property type="entry name" value="PyrdxlP-dep_Trfase"/>
</dbReference>
<proteinExistence type="inferred from homology"/>
<comment type="similarity">
    <text evidence="4">Belongs to the class-II pyridoxal-phosphate-dependent aminotransferase family.</text>
</comment>
<evidence type="ECO:0000256" key="5">
    <source>
        <dbReference type="SAM" id="MobiDB-lite"/>
    </source>
</evidence>
<sequence length="518" mass="57401">MADLFEKCAQWKQVQLIKLAGHYPYFRVIEQHDGTEVVIGGKRLIMACSNNYLGLAQDPRVREAAAQAARDWGSSTCGSRLANGTLALHDELDQKLAAFLGKEAAATFSTGFTTNLGTISALVERHDLVYADRQVHGSIVEGIHACYGEAKRFRHNNMEDLERHLVAAPREAGKLIVVDGVYSAEGDLADLPRIVELKKKHGARLMVDEAHGLGVMGRNGRGTGEHFGVHEDVDLIMSTFSKSLASIGGVIAGRADVINWVKHKARSMIFQASMVPSAAAGALKALEIIQQEPERRERLWDISERVHRELRLMGFDTRPSVTPVVPIAVGDQALNFIFWRKLTDAGLFVSPFTKPAVERDCVRAVFMATHTDEQVERALEIFQRCGREVGIIPYERPHTRVEVKMARPGADGFTSSSEDAVATAARAEQAEPLELGAILRNHADSLRQRLDDAAELLTWRALNTDGDDVRRLAQLPERIWTQRHRIQNKLLSMGMNWMSRRGPRRGAEASDATEADGR</sequence>
<evidence type="ECO:0000313" key="8">
    <source>
        <dbReference type="Proteomes" id="UP000503640"/>
    </source>
</evidence>
<dbReference type="AlphaFoldDB" id="A0A7I9VSD1"/>
<dbReference type="PANTHER" id="PTHR13693:SF3">
    <property type="entry name" value="LD36009P"/>
    <property type="match status" value="1"/>
</dbReference>
<dbReference type="EMBL" id="BJTG01000011">
    <property type="protein sequence ID" value="GEJ59211.1"/>
    <property type="molecule type" value="Genomic_DNA"/>
</dbReference>
<dbReference type="InterPro" id="IPR015421">
    <property type="entry name" value="PyrdxlP-dep_Trfase_major"/>
</dbReference>
<dbReference type="PANTHER" id="PTHR13693">
    <property type="entry name" value="CLASS II AMINOTRANSFERASE/8-AMINO-7-OXONONANOATE SYNTHASE"/>
    <property type="match status" value="1"/>
</dbReference>
<feature type="domain" description="Aminotransferase class I/classII large" evidence="6">
    <location>
        <begin position="48"/>
        <end position="380"/>
    </location>
</feature>
<dbReference type="InterPro" id="IPR050087">
    <property type="entry name" value="AON_synthase_class-II"/>
</dbReference>